<evidence type="ECO:0000313" key="9">
    <source>
        <dbReference type="EMBL" id="GEN75483.1"/>
    </source>
</evidence>
<keyword evidence="5" id="KW-0902">Two-component regulatory system</keyword>
<keyword evidence="10" id="KW-1185">Reference proteome</keyword>
<evidence type="ECO:0000256" key="4">
    <source>
        <dbReference type="ARBA" id="ARBA00022777"/>
    </source>
</evidence>
<feature type="domain" description="Histidine kinase/HSP90-like ATPase" evidence="8">
    <location>
        <begin position="456"/>
        <end position="543"/>
    </location>
</feature>
<dbReference type="EC" id="2.7.13.3" evidence="2"/>
<evidence type="ECO:0000259" key="8">
    <source>
        <dbReference type="Pfam" id="PF02518"/>
    </source>
</evidence>
<comment type="catalytic activity">
    <reaction evidence="1">
        <text>ATP + protein L-histidine = ADP + protein N-phospho-L-histidine.</text>
        <dbReference type="EC" id="2.7.13.3"/>
    </reaction>
</comment>
<dbReference type="SMART" id="SM00028">
    <property type="entry name" value="TPR"/>
    <property type="match status" value="3"/>
</dbReference>
<dbReference type="Pfam" id="PF02518">
    <property type="entry name" value="HATPase_c"/>
    <property type="match status" value="1"/>
</dbReference>
<evidence type="ECO:0000256" key="2">
    <source>
        <dbReference type="ARBA" id="ARBA00012438"/>
    </source>
</evidence>
<keyword evidence="6" id="KW-0802">TPR repeat</keyword>
<dbReference type="CDD" id="cd16917">
    <property type="entry name" value="HATPase_UhpB-NarQ-NarX-like"/>
    <property type="match status" value="1"/>
</dbReference>
<gene>
    <name evidence="9" type="ORF">CHA01nite_12230</name>
</gene>
<organism evidence="9 10">
    <name type="scientific">Chryseobacterium hagamense</name>
    <dbReference type="NCBI Taxonomy" id="395935"/>
    <lineage>
        <taxon>Bacteria</taxon>
        <taxon>Pseudomonadati</taxon>
        <taxon>Bacteroidota</taxon>
        <taxon>Flavobacteriia</taxon>
        <taxon>Flavobacteriales</taxon>
        <taxon>Weeksellaceae</taxon>
        <taxon>Chryseobacterium group</taxon>
        <taxon>Chryseobacterium</taxon>
    </lineage>
</organism>
<dbReference type="PANTHER" id="PTHR24421">
    <property type="entry name" value="NITRATE/NITRITE SENSOR PROTEIN NARX-RELATED"/>
    <property type="match status" value="1"/>
</dbReference>
<evidence type="ECO:0000256" key="1">
    <source>
        <dbReference type="ARBA" id="ARBA00000085"/>
    </source>
</evidence>
<dbReference type="AlphaFoldDB" id="A0A511YJY2"/>
<dbReference type="Gene3D" id="3.30.565.10">
    <property type="entry name" value="Histidine kinase-like ATPase, C-terminal domain"/>
    <property type="match status" value="1"/>
</dbReference>
<dbReference type="Gene3D" id="1.25.40.10">
    <property type="entry name" value="Tetratricopeptide repeat domain"/>
    <property type="match status" value="1"/>
</dbReference>
<dbReference type="InterPro" id="IPR019734">
    <property type="entry name" value="TPR_rpt"/>
</dbReference>
<keyword evidence="7" id="KW-0472">Membrane</keyword>
<dbReference type="InterPro" id="IPR050482">
    <property type="entry name" value="Sensor_HK_TwoCompSys"/>
</dbReference>
<evidence type="ECO:0000313" key="10">
    <source>
        <dbReference type="Proteomes" id="UP000321863"/>
    </source>
</evidence>
<comment type="caution">
    <text evidence="9">The sequence shown here is derived from an EMBL/GenBank/DDBJ whole genome shotgun (WGS) entry which is preliminary data.</text>
</comment>
<reference evidence="9 10" key="1">
    <citation type="submission" date="2019-07" db="EMBL/GenBank/DDBJ databases">
        <title>Whole genome shotgun sequence of Chryseobacterium hagamense NBRC 105253.</title>
        <authorList>
            <person name="Hosoyama A."/>
            <person name="Uohara A."/>
            <person name="Ohji S."/>
            <person name="Ichikawa N."/>
        </authorList>
    </citation>
    <scope>NUCLEOTIDE SEQUENCE [LARGE SCALE GENOMIC DNA]</scope>
    <source>
        <strain evidence="9 10">NBRC 105253</strain>
    </source>
</reference>
<sequence length="544" mass="62381">MKKLIIFTLLFLINCKEKNQTNTSEEENINLDKAIKFRNSNNDDSAYVYYTKAKEDFLKNKNYVQAARAITNIAIIECDKGDYYSSIANSIEVEKLLLNNSDHAALNIASSNYNSIAIASKNLKNYNQAISYYRRAIKTSVEKENSLAFYNNIGDTYLEQGKTKEAKYYFKKALQTGDTLDYARALNNLARAGFLEDSSYNAYPLLEKSLTIRKKSKDNAEINSSFATLSDFYSNKDQNKSLLYADSMYSVALKNKSPDDQLEALNKIILLNNKTYKQNFNRYINLRDSLQTSRNNDFQRFGLIKFDVEKQKRENEELKNENFQQGLIVSLLALTLVTGIFWYKKRKKRLQQEKELEVKNTQLKMSKRVHDVVANGIYQVMAKIENQEDFDRNRALDELEYVYEKSRDLSYEKAGEEKEFSQEISELIAGFNNATVKTFTAGNDPSIWEKVPPAVREEVYQMIRELMVNMKKHSQATHVAVKFEKTAGTVDIQYKDNGVGISGDLIYKNGLRNTASRIEAIGGTITFDTKIEKGLKVNLSFPAS</sequence>
<feature type="transmembrane region" description="Helical" evidence="7">
    <location>
        <begin position="323"/>
        <end position="343"/>
    </location>
</feature>
<evidence type="ECO:0000256" key="6">
    <source>
        <dbReference type="PROSITE-ProRule" id="PRU00339"/>
    </source>
</evidence>
<keyword evidence="7" id="KW-0812">Transmembrane</keyword>
<protein>
    <recommendedName>
        <fullName evidence="2">histidine kinase</fullName>
        <ecNumber evidence="2">2.7.13.3</ecNumber>
    </recommendedName>
</protein>
<dbReference type="GO" id="GO:0000160">
    <property type="term" value="P:phosphorelay signal transduction system"/>
    <property type="evidence" value="ECO:0007669"/>
    <property type="project" value="UniProtKB-KW"/>
</dbReference>
<proteinExistence type="predicted"/>
<dbReference type="PANTHER" id="PTHR24421:SF10">
    <property type="entry name" value="NITRATE_NITRITE SENSOR PROTEIN NARQ"/>
    <property type="match status" value="1"/>
</dbReference>
<name>A0A511YJY2_9FLAO</name>
<dbReference type="OrthoDB" id="943406at2"/>
<dbReference type="EMBL" id="BJYJ01000004">
    <property type="protein sequence ID" value="GEN75483.1"/>
    <property type="molecule type" value="Genomic_DNA"/>
</dbReference>
<feature type="repeat" description="TPR" evidence="6">
    <location>
        <begin position="147"/>
        <end position="180"/>
    </location>
</feature>
<keyword evidence="7" id="KW-1133">Transmembrane helix</keyword>
<feature type="repeat" description="TPR" evidence="6">
    <location>
        <begin position="110"/>
        <end position="143"/>
    </location>
</feature>
<keyword evidence="3" id="KW-0808">Transferase</keyword>
<dbReference type="InterPro" id="IPR011990">
    <property type="entry name" value="TPR-like_helical_dom_sf"/>
</dbReference>
<dbReference type="InterPro" id="IPR003594">
    <property type="entry name" value="HATPase_dom"/>
</dbReference>
<dbReference type="PROSITE" id="PS50005">
    <property type="entry name" value="TPR"/>
    <property type="match status" value="2"/>
</dbReference>
<dbReference type="Pfam" id="PF13424">
    <property type="entry name" value="TPR_12"/>
    <property type="match status" value="1"/>
</dbReference>
<evidence type="ECO:0000256" key="5">
    <source>
        <dbReference type="ARBA" id="ARBA00023012"/>
    </source>
</evidence>
<accession>A0A511YJY2</accession>
<evidence type="ECO:0000256" key="3">
    <source>
        <dbReference type="ARBA" id="ARBA00022679"/>
    </source>
</evidence>
<dbReference type="SUPFAM" id="SSF48452">
    <property type="entry name" value="TPR-like"/>
    <property type="match status" value="2"/>
</dbReference>
<dbReference type="SUPFAM" id="SSF55874">
    <property type="entry name" value="ATPase domain of HSP90 chaperone/DNA topoisomerase II/histidine kinase"/>
    <property type="match status" value="1"/>
</dbReference>
<dbReference type="RefSeq" id="WP_146940441.1">
    <property type="nucleotide sequence ID" value="NZ_BJYJ01000004.1"/>
</dbReference>
<dbReference type="InterPro" id="IPR036890">
    <property type="entry name" value="HATPase_C_sf"/>
</dbReference>
<dbReference type="GO" id="GO:0004673">
    <property type="term" value="F:protein histidine kinase activity"/>
    <property type="evidence" value="ECO:0007669"/>
    <property type="project" value="UniProtKB-EC"/>
</dbReference>
<keyword evidence="4" id="KW-0418">Kinase</keyword>
<dbReference type="Proteomes" id="UP000321863">
    <property type="component" value="Unassembled WGS sequence"/>
</dbReference>
<evidence type="ECO:0000256" key="7">
    <source>
        <dbReference type="SAM" id="Phobius"/>
    </source>
</evidence>